<evidence type="ECO:0000313" key="2">
    <source>
        <dbReference type="EMBL" id="EBV2084477.1"/>
    </source>
</evidence>
<accession>A0A5V7ZHP0</accession>
<name>A0A5V7ZHP0_SALET</name>
<feature type="region of interest" description="Disordered" evidence="1">
    <location>
        <begin position="39"/>
        <end position="107"/>
    </location>
</feature>
<comment type="caution">
    <text evidence="2">The sequence shown here is derived from an EMBL/GenBank/DDBJ whole genome shotgun (WGS) entry which is preliminary data.</text>
</comment>
<dbReference type="EMBL" id="AAHEMO010000002">
    <property type="protein sequence ID" value="EBV2084477.1"/>
    <property type="molecule type" value="Genomic_DNA"/>
</dbReference>
<dbReference type="AlphaFoldDB" id="A0A5V7ZHP0"/>
<reference evidence="2" key="1">
    <citation type="submission" date="2018-06" db="EMBL/GenBank/DDBJ databases">
        <authorList>
            <person name="Ashton P.M."/>
            <person name="Dallman T."/>
            <person name="Nair S."/>
            <person name="De Pinna E."/>
            <person name="Peters T."/>
            <person name="Grant K."/>
        </authorList>
    </citation>
    <scope>NUCLEOTIDE SEQUENCE</scope>
    <source>
        <strain evidence="2">227932</strain>
    </source>
</reference>
<evidence type="ECO:0000256" key="1">
    <source>
        <dbReference type="SAM" id="MobiDB-lite"/>
    </source>
</evidence>
<feature type="region of interest" description="Disordered" evidence="1">
    <location>
        <begin position="1"/>
        <end position="20"/>
    </location>
</feature>
<organism evidence="2">
    <name type="scientific">Salmonella enterica subsp. enterica serovar Agbeni</name>
    <dbReference type="NCBI Taxonomy" id="1967642"/>
    <lineage>
        <taxon>Bacteria</taxon>
        <taxon>Pseudomonadati</taxon>
        <taxon>Pseudomonadota</taxon>
        <taxon>Gammaproteobacteria</taxon>
        <taxon>Enterobacterales</taxon>
        <taxon>Enterobacteriaceae</taxon>
        <taxon>Salmonella</taxon>
    </lineage>
</organism>
<protein>
    <submittedName>
        <fullName evidence="2">Uncharacterized protein</fullName>
    </submittedName>
</protein>
<feature type="region of interest" description="Disordered" evidence="1">
    <location>
        <begin position="152"/>
        <end position="201"/>
    </location>
</feature>
<feature type="compositionally biased region" description="Basic and acidic residues" evidence="1">
    <location>
        <begin position="82"/>
        <end position="91"/>
    </location>
</feature>
<sequence length="201" mass="21176">MVSKLTGFQDSEPVVASVGSAQRPGPVLFAAVFPEFIAREKPGQRGTGRQGRSAGLVRPAAQRGLGPARLDGQAPRATVAGKSDELGERRTAANGPGGALKPTPRGERPCVPAARLAGWLLVDQVQPVRCMRGAPSKARRGWAVQPIPWRASAARRPGAKRRPEASGIKAAWPRLGTRRGATPASPTAARRDALLFTTKCK</sequence>
<proteinExistence type="predicted"/>
<gene>
    <name evidence="2" type="ORF">DNZ68_03630</name>
</gene>